<name>A0AAX2S1J0_HISSO</name>
<evidence type="ECO:0000313" key="2">
    <source>
        <dbReference type="Proteomes" id="UP000297565"/>
    </source>
</evidence>
<dbReference type="InterPro" id="IPR009279">
    <property type="entry name" value="Portal_Mu"/>
</dbReference>
<reference evidence="1 2" key="1">
    <citation type="submission" date="2019-03" db="EMBL/GenBank/DDBJ databases">
        <title>Horizontal Gene Transfer Machinery in Histophilus somni.</title>
        <authorList>
            <person name="Mostafa Nazari M."/>
            <person name="Liljebjelke K."/>
        </authorList>
    </citation>
    <scope>NUCLEOTIDE SEQUENCE [LARGE SCALE GENOMIC DNA]</scope>
    <source>
        <strain evidence="1 2">UOC-EPH-KLM-04</strain>
    </source>
</reference>
<evidence type="ECO:0000313" key="1">
    <source>
        <dbReference type="EMBL" id="TEW28983.1"/>
    </source>
</evidence>
<dbReference type="GeneID" id="31486950"/>
<organism evidence="1 2">
    <name type="scientific">Histophilus somni</name>
    <name type="common">Haemophilus somnus</name>
    <dbReference type="NCBI Taxonomy" id="731"/>
    <lineage>
        <taxon>Bacteria</taxon>
        <taxon>Pseudomonadati</taxon>
        <taxon>Pseudomonadota</taxon>
        <taxon>Gammaproteobacteria</taxon>
        <taxon>Pasteurellales</taxon>
        <taxon>Pasteurellaceae</taxon>
        <taxon>Histophilus</taxon>
    </lineage>
</organism>
<dbReference type="AlphaFoldDB" id="A0AAX2S1J0"/>
<sequence>MAKKKRNKHKQAQNKSAVKIGQDFQTNEARITENGRIISDHPSNKITPAKLKSIFEDAEAGNIQTQHELFMDIEERDGDIAANMATRKRAILTLDWRIAEPRNATTAEQGYQQEVDEYFYQFSELENLLMDLMDAVGHGFSALEIDWHFINGKWQPKTFIHRPQSWFKIDKDDNLLLKTPDNYEGEPLRPLGWVVHTHKTRSIQLARLGLYRTLAWHYMFKHYAVHDFAEFLELYGMPIRIGKYGAGATNEEKRTLLRALAQIGHNAAGIMPESMEIELHNAANGSSVNNPFLQMIEWCRTEIARLILGQTLTSGADGKSSTNALGKVHNEVRRDLLIADAKQIAQTITKQIILPYLQLNVDPSIDESRCPRFEFDTAEYEDLEKFAKALPDLVNIGVAVPESWVREKLGIPEPQEGEAILKTVQSDFKEELNDDEKEEKTEQKRTALTFSPHTDCGCGCRQTALSTENQSTDEQQILDNVLDEGLQQVDFNAQLDPMVQKAVALMLSCESYEEAGEKLAEAYPDLESDEHHAYLSRALFLSELLGGSNARR</sequence>
<protein>
    <submittedName>
        <fullName evidence="1">DUF935 domain-containing protein</fullName>
    </submittedName>
</protein>
<accession>A0AAX2S1J0</accession>
<comment type="caution">
    <text evidence="1">The sequence shown here is derived from an EMBL/GenBank/DDBJ whole genome shotgun (WGS) entry which is preliminary data.</text>
</comment>
<dbReference type="RefSeq" id="WP_012341493.1">
    <property type="nucleotide sequence ID" value="NZ_CP157211.1"/>
</dbReference>
<dbReference type="Pfam" id="PF06074">
    <property type="entry name" value="Portal_Mu"/>
    <property type="match status" value="1"/>
</dbReference>
<gene>
    <name evidence="1" type="ORF">E2R48_07850</name>
</gene>
<proteinExistence type="predicted"/>
<dbReference type="Proteomes" id="UP000297565">
    <property type="component" value="Unassembled WGS sequence"/>
</dbReference>
<dbReference type="EMBL" id="SNRV01000021">
    <property type="protein sequence ID" value="TEW28983.1"/>
    <property type="molecule type" value="Genomic_DNA"/>
</dbReference>